<name>A0A5R9PZB0_9GAMM</name>
<comment type="caution">
    <text evidence="1">The sequence shown here is derived from an EMBL/GenBank/DDBJ whole genome shotgun (WGS) entry which is preliminary data.</text>
</comment>
<dbReference type="AlphaFoldDB" id="A0A5R9PZB0"/>
<proteinExistence type="predicted"/>
<dbReference type="EMBL" id="PPSW01000030">
    <property type="protein sequence ID" value="TLX45676.1"/>
    <property type="molecule type" value="Genomic_DNA"/>
</dbReference>
<gene>
    <name evidence="1" type="ORF">C1E24_17325</name>
</gene>
<sequence length="62" mass="6876">MKRLGVVEADFDKKNKVQSRDLGKLHLIGLTLIKCYLGQKMLTKLKQVTALAYLVATVSSQA</sequence>
<evidence type="ECO:0000313" key="2">
    <source>
        <dbReference type="Proteomes" id="UP000309186"/>
    </source>
</evidence>
<dbReference type="Proteomes" id="UP000309186">
    <property type="component" value="Unassembled WGS sequence"/>
</dbReference>
<organism evidence="1 2">
    <name type="scientific">Pseudoalteromonas phenolica</name>
    <dbReference type="NCBI Taxonomy" id="161398"/>
    <lineage>
        <taxon>Bacteria</taxon>
        <taxon>Pseudomonadati</taxon>
        <taxon>Pseudomonadota</taxon>
        <taxon>Gammaproteobacteria</taxon>
        <taxon>Alteromonadales</taxon>
        <taxon>Pseudoalteromonadaceae</taxon>
        <taxon>Pseudoalteromonas</taxon>
    </lineage>
</organism>
<protein>
    <submittedName>
        <fullName evidence="1">Uncharacterized protein</fullName>
    </submittedName>
</protein>
<evidence type="ECO:0000313" key="1">
    <source>
        <dbReference type="EMBL" id="TLX45676.1"/>
    </source>
</evidence>
<accession>A0A5R9PZB0</accession>
<reference evidence="1 2" key="1">
    <citation type="submission" date="2018-01" db="EMBL/GenBank/DDBJ databases">
        <title>Co-occurrence of chitin degradation, pigmentation and bioactivity in marine Pseudoalteromonas.</title>
        <authorList>
            <person name="Paulsen S."/>
            <person name="Gram L."/>
            <person name="Machado H."/>
        </authorList>
    </citation>
    <scope>NUCLEOTIDE SEQUENCE [LARGE SCALE GENOMIC DNA]</scope>
    <source>
        <strain evidence="1 2">S3663</strain>
    </source>
</reference>